<feature type="domain" description="Mce/MlaD" evidence="1">
    <location>
        <begin position="1"/>
        <end position="55"/>
    </location>
</feature>
<dbReference type="Pfam" id="PF11887">
    <property type="entry name" value="Mce4_CUP1"/>
    <property type="match status" value="1"/>
</dbReference>
<feature type="domain" description="Mammalian cell entry C-terminal" evidence="2">
    <location>
        <begin position="67"/>
        <end position="274"/>
    </location>
</feature>
<name>Q0SD30_RHOJR</name>
<reference evidence="4" key="1">
    <citation type="journal article" date="2006" name="Proc. Natl. Acad. Sci. U.S.A.">
        <title>The complete genome of Rhodococcus sp. RHA1 provides insights into a catabolic powerhouse.</title>
        <authorList>
            <person name="McLeod M.P."/>
            <person name="Warren R.L."/>
            <person name="Hsiao W.W.L."/>
            <person name="Araki N."/>
            <person name="Myhre M."/>
            <person name="Fernandes C."/>
            <person name="Miyazawa D."/>
            <person name="Wong W."/>
            <person name="Lillquist A.L."/>
            <person name="Wang D."/>
            <person name="Dosanjh M."/>
            <person name="Hara H."/>
            <person name="Petrescu A."/>
            <person name="Morin R.D."/>
            <person name="Yang G."/>
            <person name="Stott J.M."/>
            <person name="Schein J.E."/>
            <person name="Shin H."/>
            <person name="Smailus D."/>
            <person name="Siddiqui A.S."/>
            <person name="Marra M.A."/>
            <person name="Jones S.J.M."/>
            <person name="Holt R."/>
            <person name="Brinkman F.S.L."/>
            <person name="Miyauchi K."/>
            <person name="Fukuda M."/>
            <person name="Davies J.E."/>
            <person name="Mohn W.W."/>
            <person name="Eltis L.D."/>
        </authorList>
    </citation>
    <scope>NUCLEOTIDE SEQUENCE [LARGE SCALE GENOMIC DNA]</scope>
    <source>
        <strain evidence="4">RHA1</strain>
    </source>
</reference>
<dbReference type="InterPro" id="IPR003399">
    <property type="entry name" value="Mce/MlaD"/>
</dbReference>
<accession>Q0SD30</accession>
<dbReference type="KEGG" id="rha:RHA1_ro02751"/>
<dbReference type="Proteomes" id="UP000008710">
    <property type="component" value="Chromosome"/>
</dbReference>
<sequence length="282" mass="30290">MSGVPVGKVSDVQLSATDSVSEVSFSLSEDIALSPTSTAAIKYKNLIGDRYLELTVLPDGRSPRGEHDPIPVAQTTPALDIDTLVNGFRPLLEGLEPDQTNRLSASIIEVLNGRQESIGTLVEQLGSLGNALADRDEVIGNTVDNLNTVLTTVDGRSDQFGSLVTELQQLTTGLSADRDTLTRALEQLDNASAETQSVLEQARPPLQADIEQLSRTAANLNSRTDTLNLTLGKLPEMYRLVGRNTGYGSFLNFFVCGLAIRYPGLNGPETTPMFTAPAERCK</sequence>
<dbReference type="Pfam" id="PF02470">
    <property type="entry name" value="MlaD"/>
    <property type="match status" value="1"/>
</dbReference>
<dbReference type="InterPro" id="IPR024516">
    <property type="entry name" value="Mce_C"/>
</dbReference>
<dbReference type="SUPFAM" id="SSF58104">
    <property type="entry name" value="Methyl-accepting chemotaxis protein (MCP) signaling domain"/>
    <property type="match status" value="1"/>
</dbReference>
<dbReference type="InterPro" id="IPR005693">
    <property type="entry name" value="Mce"/>
</dbReference>
<gene>
    <name evidence="3" type="ordered locus">RHA1_ro02751</name>
</gene>
<dbReference type="eggNOG" id="COG1463">
    <property type="taxonomic scope" value="Bacteria"/>
</dbReference>
<protein>
    <submittedName>
        <fullName evidence="3">Possible Mce family protein</fullName>
    </submittedName>
</protein>
<proteinExistence type="predicted"/>
<dbReference type="GO" id="GO:0005576">
    <property type="term" value="C:extracellular region"/>
    <property type="evidence" value="ECO:0007669"/>
    <property type="project" value="TreeGrafter"/>
</dbReference>
<dbReference type="PANTHER" id="PTHR33371:SF17">
    <property type="entry name" value="MCE-FAMILY PROTEIN MCE1B"/>
    <property type="match status" value="1"/>
</dbReference>
<dbReference type="NCBIfam" id="TIGR00996">
    <property type="entry name" value="Mtu_fam_mce"/>
    <property type="match status" value="1"/>
</dbReference>
<dbReference type="Gene3D" id="1.10.287.950">
    <property type="entry name" value="Methyl-accepting chemotaxis protein"/>
    <property type="match status" value="1"/>
</dbReference>
<evidence type="ECO:0000259" key="1">
    <source>
        <dbReference type="Pfam" id="PF02470"/>
    </source>
</evidence>
<evidence type="ECO:0000313" key="3">
    <source>
        <dbReference type="EMBL" id="ABG94556.1"/>
    </source>
</evidence>
<dbReference type="AlphaFoldDB" id="Q0SD30"/>
<dbReference type="GO" id="GO:0051701">
    <property type="term" value="P:biological process involved in interaction with host"/>
    <property type="evidence" value="ECO:0007669"/>
    <property type="project" value="TreeGrafter"/>
</dbReference>
<dbReference type="HOGENOM" id="CLU_026704_1_0_11"/>
<evidence type="ECO:0000259" key="2">
    <source>
        <dbReference type="Pfam" id="PF11887"/>
    </source>
</evidence>
<evidence type="ECO:0000313" key="4">
    <source>
        <dbReference type="Proteomes" id="UP000008710"/>
    </source>
</evidence>
<organism evidence="3 4">
    <name type="scientific">Rhodococcus jostii (strain RHA1)</name>
    <dbReference type="NCBI Taxonomy" id="101510"/>
    <lineage>
        <taxon>Bacteria</taxon>
        <taxon>Bacillati</taxon>
        <taxon>Actinomycetota</taxon>
        <taxon>Actinomycetes</taxon>
        <taxon>Mycobacteriales</taxon>
        <taxon>Nocardiaceae</taxon>
        <taxon>Rhodococcus</taxon>
    </lineage>
</organism>
<dbReference type="InterPro" id="IPR052336">
    <property type="entry name" value="MlaD_Phospholipid_Transporter"/>
</dbReference>
<dbReference type="PANTHER" id="PTHR33371">
    <property type="entry name" value="INTERMEMBRANE PHOSPHOLIPID TRANSPORT SYSTEM BINDING PROTEIN MLAD-RELATED"/>
    <property type="match status" value="1"/>
</dbReference>
<dbReference type="EMBL" id="CP000431">
    <property type="protein sequence ID" value="ABG94556.1"/>
    <property type="molecule type" value="Genomic_DNA"/>
</dbReference>